<dbReference type="Gene3D" id="1.10.8.430">
    <property type="entry name" value="Helical domain of apoptotic protease-activating factors"/>
    <property type="match status" value="1"/>
</dbReference>
<dbReference type="Gene3D" id="3.40.50.300">
    <property type="entry name" value="P-loop containing nucleotide triphosphate hydrolases"/>
    <property type="match status" value="1"/>
</dbReference>
<evidence type="ECO:0000313" key="15">
    <source>
        <dbReference type="Proteomes" id="UP000008810"/>
    </source>
</evidence>
<evidence type="ECO:0000259" key="9">
    <source>
        <dbReference type="Pfam" id="PF00931"/>
    </source>
</evidence>
<dbReference type="Gramene" id="KQK16241">
    <property type="protein sequence ID" value="KQK16241"/>
    <property type="gene ID" value="BRADI_1g27770v3"/>
</dbReference>
<dbReference type="KEGG" id="bdi:100825272"/>
<dbReference type="Gene3D" id="1.10.10.10">
    <property type="entry name" value="Winged helix-like DNA-binding domain superfamily/Winged helix DNA-binding domain"/>
    <property type="match status" value="1"/>
</dbReference>
<dbReference type="GO" id="GO:0005524">
    <property type="term" value="F:ATP binding"/>
    <property type="evidence" value="ECO:0007669"/>
    <property type="project" value="UniProtKB-KW"/>
</dbReference>
<dbReference type="InterPro" id="IPR041118">
    <property type="entry name" value="Rx_N"/>
</dbReference>
<dbReference type="SUPFAM" id="SSF52540">
    <property type="entry name" value="P-loop containing nucleoside triphosphate hydrolases"/>
    <property type="match status" value="1"/>
</dbReference>
<dbReference type="InterPro" id="IPR002182">
    <property type="entry name" value="NB-ARC"/>
</dbReference>
<evidence type="ECO:0000259" key="12">
    <source>
        <dbReference type="Pfam" id="PF23598"/>
    </source>
</evidence>
<dbReference type="SUPFAM" id="SSF52058">
    <property type="entry name" value="L domain-like"/>
    <property type="match status" value="1"/>
</dbReference>
<dbReference type="AlphaFoldDB" id="I1GUF9"/>
<dbReference type="Pfam" id="PF23598">
    <property type="entry name" value="LRR_14"/>
    <property type="match status" value="1"/>
</dbReference>
<reference evidence="13" key="2">
    <citation type="submission" date="2017-06" db="EMBL/GenBank/DDBJ databases">
        <title>WGS assembly of Brachypodium distachyon.</title>
        <authorList>
            <consortium name="The International Brachypodium Initiative"/>
            <person name="Lucas S."/>
            <person name="Harmon-Smith M."/>
            <person name="Lail K."/>
            <person name="Tice H."/>
            <person name="Grimwood J."/>
            <person name="Bruce D."/>
            <person name="Barry K."/>
            <person name="Shu S."/>
            <person name="Lindquist E."/>
            <person name="Wang M."/>
            <person name="Pitluck S."/>
            <person name="Vogel J.P."/>
            <person name="Garvin D.F."/>
            <person name="Mockler T.C."/>
            <person name="Schmutz J."/>
            <person name="Rokhsar D."/>
            <person name="Bevan M.W."/>
        </authorList>
    </citation>
    <scope>NUCLEOTIDE SEQUENCE</scope>
    <source>
        <strain evidence="13">Bd21</strain>
    </source>
</reference>
<dbReference type="GO" id="GO:0042742">
    <property type="term" value="P:defense response to bacterium"/>
    <property type="evidence" value="ECO:0007669"/>
    <property type="project" value="UniProtKB-ARBA"/>
</dbReference>
<dbReference type="OMA" id="KFRLESC"/>
<keyword evidence="8" id="KW-1133">Transmembrane helix</keyword>
<proteinExistence type="inferred from homology"/>
<keyword evidence="4" id="KW-0547">Nucleotide-binding</keyword>
<dbReference type="InterPro" id="IPR055414">
    <property type="entry name" value="LRR_R13L4/SHOC2-like"/>
</dbReference>
<dbReference type="PANTHER" id="PTHR36766">
    <property type="entry name" value="PLANT BROAD-SPECTRUM MILDEW RESISTANCE PROTEIN RPW8"/>
    <property type="match status" value="1"/>
</dbReference>
<feature type="domain" description="Disease resistance R13L4/SHOC-2-like LRR" evidence="12">
    <location>
        <begin position="559"/>
        <end position="858"/>
    </location>
</feature>
<dbReference type="Proteomes" id="UP000008810">
    <property type="component" value="Chromosome 1"/>
</dbReference>
<evidence type="ECO:0000259" key="11">
    <source>
        <dbReference type="Pfam" id="PF23559"/>
    </source>
</evidence>
<feature type="transmembrane region" description="Helical" evidence="8">
    <location>
        <begin position="1097"/>
        <end position="1118"/>
    </location>
</feature>
<dbReference type="PANTHER" id="PTHR36766:SF70">
    <property type="entry name" value="DISEASE RESISTANCE PROTEIN RGA4"/>
    <property type="match status" value="1"/>
</dbReference>
<keyword evidence="15" id="KW-1185">Reference proteome</keyword>
<evidence type="ECO:0000256" key="6">
    <source>
        <dbReference type="ARBA" id="ARBA00022840"/>
    </source>
</evidence>
<dbReference type="InterPro" id="IPR027417">
    <property type="entry name" value="P-loop_NTPase"/>
</dbReference>
<dbReference type="ExpressionAtlas" id="I1GUF9">
    <property type="expression patterns" value="baseline"/>
</dbReference>
<dbReference type="HOGENOM" id="CLU_000837_8_6_1"/>
<protein>
    <recommendedName>
        <fullName evidence="16">NB-ARC domain-containing protein</fullName>
    </recommendedName>
</protein>
<reference evidence="13 14" key="1">
    <citation type="journal article" date="2010" name="Nature">
        <title>Genome sequencing and analysis of the model grass Brachypodium distachyon.</title>
        <authorList>
            <consortium name="International Brachypodium Initiative"/>
        </authorList>
    </citation>
    <scope>NUCLEOTIDE SEQUENCE [LARGE SCALE GENOMIC DNA]</scope>
    <source>
        <strain evidence="13">Bd21</strain>
        <strain evidence="14">cv. Bd21</strain>
    </source>
</reference>
<evidence type="ECO:0000256" key="8">
    <source>
        <dbReference type="SAM" id="Phobius"/>
    </source>
</evidence>
<dbReference type="GO" id="GO:0002758">
    <property type="term" value="P:innate immune response-activating signaling pathway"/>
    <property type="evidence" value="ECO:0007669"/>
    <property type="project" value="UniProtKB-ARBA"/>
</dbReference>
<keyword evidence="3" id="KW-0677">Repeat</keyword>
<dbReference type="EnsemblPlants" id="KQK16241">
    <property type="protein sequence ID" value="KQK16241"/>
    <property type="gene ID" value="BRADI_1g27770v3"/>
</dbReference>
<organism evidence="13">
    <name type="scientific">Brachypodium distachyon</name>
    <name type="common">Purple false brome</name>
    <name type="synonym">Trachynia distachya</name>
    <dbReference type="NCBI Taxonomy" id="15368"/>
    <lineage>
        <taxon>Eukaryota</taxon>
        <taxon>Viridiplantae</taxon>
        <taxon>Streptophyta</taxon>
        <taxon>Embryophyta</taxon>
        <taxon>Tracheophyta</taxon>
        <taxon>Spermatophyta</taxon>
        <taxon>Magnoliopsida</taxon>
        <taxon>Liliopsida</taxon>
        <taxon>Poales</taxon>
        <taxon>Poaceae</taxon>
        <taxon>BOP clade</taxon>
        <taxon>Pooideae</taxon>
        <taxon>Stipodae</taxon>
        <taxon>Brachypodieae</taxon>
        <taxon>Brachypodium</taxon>
    </lineage>
</organism>
<dbReference type="FunFam" id="1.10.10.10:FF:000322">
    <property type="entry name" value="Probable disease resistance protein At1g63360"/>
    <property type="match status" value="1"/>
</dbReference>
<accession>I1GUF9</accession>
<dbReference type="Gene3D" id="3.80.10.10">
    <property type="entry name" value="Ribonuclease Inhibitor"/>
    <property type="match status" value="1"/>
</dbReference>
<dbReference type="InterPro" id="IPR036388">
    <property type="entry name" value="WH-like_DNA-bd_sf"/>
</dbReference>
<keyword evidence="6" id="KW-0067">ATP-binding</keyword>
<dbReference type="Pfam" id="PF00931">
    <property type="entry name" value="NB-ARC"/>
    <property type="match status" value="1"/>
</dbReference>
<evidence type="ECO:0000256" key="7">
    <source>
        <dbReference type="ARBA" id="ARBA00023054"/>
    </source>
</evidence>
<dbReference type="STRING" id="15368.I1GUF9"/>
<keyword evidence="7" id="KW-0175">Coiled coil</keyword>
<dbReference type="GO" id="GO:0098542">
    <property type="term" value="P:defense response to other organism"/>
    <property type="evidence" value="ECO:0000318"/>
    <property type="project" value="GO_Central"/>
</dbReference>
<comment type="similarity">
    <text evidence="1">Belongs to the disease resistance NB-LRR family.</text>
</comment>
<dbReference type="GO" id="GO:0043531">
    <property type="term" value="F:ADP binding"/>
    <property type="evidence" value="ECO:0007669"/>
    <property type="project" value="InterPro"/>
</dbReference>
<dbReference type="RefSeq" id="XP_003563118.1">
    <property type="nucleotide sequence ID" value="XM_003563070.4"/>
</dbReference>
<feature type="domain" description="Disease resistance N-terminal" evidence="10">
    <location>
        <begin position="23"/>
        <end position="94"/>
    </location>
</feature>
<name>I1GUF9_BRADI</name>
<dbReference type="InterPro" id="IPR058922">
    <property type="entry name" value="WHD_DRP"/>
</dbReference>
<feature type="domain" description="NB-ARC" evidence="9">
    <location>
        <begin position="163"/>
        <end position="334"/>
    </location>
</feature>
<evidence type="ECO:0000256" key="3">
    <source>
        <dbReference type="ARBA" id="ARBA00022737"/>
    </source>
</evidence>
<feature type="domain" description="Disease resistance protein winged helix" evidence="11">
    <location>
        <begin position="421"/>
        <end position="487"/>
    </location>
</feature>
<evidence type="ECO:0008006" key="16">
    <source>
        <dbReference type="Google" id="ProtNLM"/>
    </source>
</evidence>
<dbReference type="Pfam" id="PF18052">
    <property type="entry name" value="Rx_N"/>
    <property type="match status" value="1"/>
</dbReference>
<keyword evidence="5" id="KW-0611">Plant defense</keyword>
<evidence type="ECO:0000259" key="10">
    <source>
        <dbReference type="Pfam" id="PF18052"/>
    </source>
</evidence>
<dbReference type="EMBL" id="CM000880">
    <property type="protein sequence ID" value="KQK16241.1"/>
    <property type="molecule type" value="Genomic_DNA"/>
</dbReference>
<dbReference type="GO" id="GO:0009626">
    <property type="term" value="P:plant-type hypersensitive response"/>
    <property type="evidence" value="ECO:0007669"/>
    <property type="project" value="UniProtKB-ARBA"/>
</dbReference>
<evidence type="ECO:0000256" key="1">
    <source>
        <dbReference type="ARBA" id="ARBA00008894"/>
    </source>
</evidence>
<dbReference type="InterPro" id="IPR032675">
    <property type="entry name" value="LRR_dom_sf"/>
</dbReference>
<evidence type="ECO:0000256" key="4">
    <source>
        <dbReference type="ARBA" id="ARBA00022741"/>
    </source>
</evidence>
<gene>
    <name evidence="14" type="primary">LOC100825272</name>
    <name evidence="13" type="ORF">BRADI_1g27770v3</name>
</gene>
<keyword evidence="2" id="KW-0433">Leucine-rich repeat</keyword>
<evidence type="ECO:0000256" key="5">
    <source>
        <dbReference type="ARBA" id="ARBA00022821"/>
    </source>
</evidence>
<evidence type="ECO:0000313" key="13">
    <source>
        <dbReference type="EMBL" id="KQK16241.1"/>
    </source>
</evidence>
<dbReference type="eggNOG" id="KOG4658">
    <property type="taxonomic scope" value="Eukaryota"/>
</dbReference>
<dbReference type="Pfam" id="PF23559">
    <property type="entry name" value="WHD_DRP"/>
    <property type="match status" value="1"/>
</dbReference>
<dbReference type="GeneID" id="100825272"/>
<sequence length="1119" mass="126676">MLATAMLPAAVRSVDGLLADGAPGAAEELRRLRRKLDDAAGLAPDAEAREGRDASSRAWLRELRDALYELGDADADFRRAAPSGRRLESRRSFRHWFMLPPTVNGIRDKTLRTSITSLNKIFDAILNKGSELGLLSGNQEILNGRSEFTAEVVLNDDTVGDIENKKNRLIDILTDRQSANIVVSILGDSGMGKTKLAWEMHNDHRTRNAFSMIAWVSVFNDFDGIGLLSAIVSAAGGNPRGATDRMQLEAILAAMLKGKRFLLVLDGLYGHHVFENSLDAHWHVFGHGSRILITTQDGSVATKMKSAYAYIYQMKELAFQDCWSLLCRNACHDQSLHGNTLRNTGIMIIQKCNRIPMAIKIIAAVLRTKEQNKEAWQQVYESKGWSFRDLHDSVDGLTGAIYVGYHDLPSHLKQCLIYLSLFPEGSVMRQQFVCQLWVSEGFIEEQDNCNPERIAEEYYMELVSRNLLKPEIGNHDMTRCTMHEKIRSFLQFFAEDKVFSGDLKPSVNGTSSEGLRQVWIRSNKPTTTLDEIVAVASLKTVILYKNPVGNHGLDKLFKGLKYLQVLDLGGTEIKYIPTSLKFLLHLRLLNLSLTRITELPESIECLRNLQFLGLRYCNCLHTLPKGIGKLQSLRSLDLRGTNLHQVLPCLENLKLLSTLHGFIVNCTPNRDDDPSGWPLEDLGSLNALRSLQILRMERVTDCLRMQKAMLDKKSHLKELELRCSTDDRQAEVREDDARTIKDTFDCFCPPQCLKSLKMVSYYAKLCPDWLPNLSNLQRLVISDCKFCERLPDLGQLTELKFLTITGFSKLLTIEQDRTTGNQAFPKLEQLHLKDMQNLESWVGFLSSDMPSLVKVRLDRCPKLRYLPSGIKYSKVLSSMHIHYADSLEVVEDLPVLKELVLQACNELTEISNLVLLEALIVISCSRLKDVNEVHYLRHARIEDRELRRLPEWLRSCASVLQTFTVVGSAELLERLLPNGQDWGIIRDINKVYANLPDESPFFTYTKDTADFHVDQRIIEHSKPPVSIAVGNVHEALTISLGNSADMVGRIGVPVVPVNQTSTFKRIIRRYLVPYLVVVMFVMQVVSYSLQNKTTREIWLIQTLITFFATVLLLFLVFLD</sequence>
<evidence type="ECO:0000256" key="2">
    <source>
        <dbReference type="ARBA" id="ARBA00022614"/>
    </source>
</evidence>
<feature type="transmembrane region" description="Helical" evidence="8">
    <location>
        <begin position="1071"/>
        <end position="1090"/>
    </location>
</feature>
<keyword evidence="8" id="KW-0472">Membrane</keyword>
<dbReference type="OrthoDB" id="661757at2759"/>
<reference evidence="14" key="3">
    <citation type="submission" date="2018-08" db="UniProtKB">
        <authorList>
            <consortium name="EnsemblPlants"/>
        </authorList>
    </citation>
    <scope>IDENTIFICATION</scope>
    <source>
        <strain evidence="14">cv. Bd21</strain>
    </source>
</reference>
<evidence type="ECO:0000313" key="14">
    <source>
        <dbReference type="EnsemblPlants" id="KQK16241"/>
    </source>
</evidence>
<dbReference type="InterPro" id="IPR042197">
    <property type="entry name" value="Apaf_helical"/>
</dbReference>
<dbReference type="PRINTS" id="PR00364">
    <property type="entry name" value="DISEASERSIST"/>
</dbReference>
<keyword evidence="8" id="KW-0812">Transmembrane</keyword>